<comment type="similarity">
    <text evidence="2">Belongs to the GDT1 family.</text>
</comment>
<keyword evidence="3 6" id="KW-0812">Transmembrane</keyword>
<evidence type="ECO:0000256" key="1">
    <source>
        <dbReference type="ARBA" id="ARBA00004141"/>
    </source>
</evidence>
<evidence type="ECO:0000256" key="6">
    <source>
        <dbReference type="SAM" id="Phobius"/>
    </source>
</evidence>
<keyword evidence="4 6" id="KW-1133">Transmembrane helix</keyword>
<proteinExistence type="inferred from homology"/>
<evidence type="ECO:0000256" key="4">
    <source>
        <dbReference type="ARBA" id="ARBA00022989"/>
    </source>
</evidence>
<keyword evidence="8" id="KW-1185">Reference proteome</keyword>
<organism evidence="7 8">
    <name type="scientific">Thermococcus gammatolerans (strain DSM 15229 / JCM 11827 / EJ3)</name>
    <dbReference type="NCBI Taxonomy" id="593117"/>
    <lineage>
        <taxon>Archaea</taxon>
        <taxon>Methanobacteriati</taxon>
        <taxon>Methanobacteriota</taxon>
        <taxon>Thermococci</taxon>
        <taxon>Thermococcales</taxon>
        <taxon>Thermococcaceae</taxon>
        <taxon>Thermococcus</taxon>
    </lineage>
</organism>
<dbReference type="AlphaFoldDB" id="C5A1S0"/>
<evidence type="ECO:0000256" key="3">
    <source>
        <dbReference type="ARBA" id="ARBA00022692"/>
    </source>
</evidence>
<dbReference type="PaxDb" id="593117-TGAM_1837"/>
<dbReference type="GO" id="GO:0046873">
    <property type="term" value="F:metal ion transmembrane transporter activity"/>
    <property type="evidence" value="ECO:0007669"/>
    <property type="project" value="InterPro"/>
</dbReference>
<evidence type="ECO:0000256" key="2">
    <source>
        <dbReference type="ARBA" id="ARBA00009190"/>
    </source>
</evidence>
<dbReference type="PANTHER" id="PTHR12608">
    <property type="entry name" value="TRANSMEMBRANE PROTEIN HTP-1 RELATED"/>
    <property type="match status" value="1"/>
</dbReference>
<keyword evidence="5 6" id="KW-0472">Membrane</keyword>
<dbReference type="PATRIC" id="fig|593117.10.peg.1846"/>
<dbReference type="KEGG" id="tga:TGAM_1837"/>
<sequence length="87" mass="9285">MDPLIYISVMVFLAELGDKTQLATMAFATKYGWRKAFAGAIIGLALINFLGAVVGEKLGELLPQEVIHKGAGAFFILVGILMMAGKL</sequence>
<dbReference type="Pfam" id="PF01169">
    <property type="entry name" value="GDT1"/>
    <property type="match status" value="1"/>
</dbReference>
<dbReference type="PANTHER" id="PTHR12608:SF1">
    <property type="entry name" value="TRANSMEMBRANE PROTEIN 165"/>
    <property type="match status" value="1"/>
</dbReference>
<comment type="subcellular location">
    <subcellularLocation>
        <location evidence="1">Membrane</location>
        <topology evidence="1">Multi-pass membrane protein</topology>
    </subcellularLocation>
</comment>
<evidence type="ECO:0000313" key="8">
    <source>
        <dbReference type="Proteomes" id="UP000001488"/>
    </source>
</evidence>
<accession>C5A1S0</accession>
<evidence type="ECO:0000256" key="5">
    <source>
        <dbReference type="ARBA" id="ARBA00023136"/>
    </source>
</evidence>
<dbReference type="HOGENOM" id="CLU_140894_3_1_2"/>
<dbReference type="STRING" id="593117.TGAM_1837"/>
<dbReference type="InterPro" id="IPR001727">
    <property type="entry name" value="GDT1-like"/>
</dbReference>
<feature type="transmembrane region" description="Helical" evidence="6">
    <location>
        <begin position="36"/>
        <end position="54"/>
    </location>
</feature>
<dbReference type="OrthoDB" id="85362at2157"/>
<name>C5A1S0_THEGJ</name>
<dbReference type="EMBL" id="CP001398">
    <property type="protein sequence ID" value="ACS34339.1"/>
    <property type="molecule type" value="Genomic_DNA"/>
</dbReference>
<evidence type="ECO:0000313" key="7">
    <source>
        <dbReference type="EMBL" id="ACS34339.1"/>
    </source>
</evidence>
<dbReference type="eggNOG" id="arCOG03458">
    <property type="taxonomic scope" value="Archaea"/>
</dbReference>
<gene>
    <name evidence="7" type="ordered locus">TGAM_1837</name>
</gene>
<reference evidence="7 8" key="1">
    <citation type="journal article" date="2007" name="Genome Biol.">
        <title>Genome analysis and genome-wide proteomics of Thermococcus gammatolerans, the most radioresistant organism known amongst the Archaea.</title>
        <authorList>
            <person name="Zivanovic Y."/>
            <person name="Armengaud J."/>
            <person name="Lagorce A."/>
            <person name="Leplat C."/>
            <person name="Guerin P."/>
            <person name="Dutertre M."/>
            <person name="Anthouard V."/>
            <person name="Forterre P."/>
            <person name="Wincker P."/>
            <person name="Confalonieri F."/>
        </authorList>
    </citation>
    <scope>NUCLEOTIDE SEQUENCE [LARGE SCALE GENOMIC DNA]</scope>
    <source>
        <strain evidence="8">DSM 15229 / JCM 11827 / EJ3</strain>
    </source>
</reference>
<dbReference type="GeneID" id="7987664"/>
<dbReference type="GO" id="GO:0016020">
    <property type="term" value="C:membrane"/>
    <property type="evidence" value="ECO:0007669"/>
    <property type="project" value="UniProtKB-SubCell"/>
</dbReference>
<dbReference type="RefSeq" id="WP_015859448.1">
    <property type="nucleotide sequence ID" value="NC_012804.1"/>
</dbReference>
<dbReference type="Proteomes" id="UP000001488">
    <property type="component" value="Chromosome"/>
</dbReference>
<feature type="transmembrane region" description="Helical" evidence="6">
    <location>
        <begin position="66"/>
        <end position="84"/>
    </location>
</feature>
<protein>
    <submittedName>
        <fullName evidence="7">Uncharacterized protein</fullName>
    </submittedName>
</protein>